<feature type="signal peptide" evidence="1">
    <location>
        <begin position="1"/>
        <end position="20"/>
    </location>
</feature>
<dbReference type="AlphaFoldDB" id="A0A916ZWC1"/>
<name>A0A916ZWC1_9FLAO</name>
<protein>
    <recommendedName>
        <fullName evidence="4">Lipoprotein</fullName>
    </recommendedName>
</protein>
<proteinExistence type="predicted"/>
<accession>A0A916ZWC1</accession>
<sequence>MKINTALLFPLLFLLVCCKANDTISKLEKKADADILSPSGLKKEVNQTHINQSLSEISDVTKDSLLSELKVKNITKLEDYYNASYIDSLRKLLYKEKQLKIKKREDFLLNFLTEEEGVDTLTLAYLNVPSPSNGVTNSYSYDVLEGDHIFYEVNTGKRGINNISFLLGEEVRVKFSKLKKNTTKSGSFRVLSDNKLTLNLSNNGILKNFGLFRSQLTIKIKKTVPNKGTKIEFVNDTVYVNKSRVETTKDTIYKISDTKSVVLSPTLDITQNSSLTFPIVIPDVKNLLGWGYWIGTNTKEFESYQSLKDSVEAGIIFVREELNNLEPSIKLPEASNNEVSLLILNQSLDARSFHYNKNFAFYKTDSLILKGNKKATVKLTNHSTIYNSEINYRLFTAREIKRERKVVKLNPIIKKSILVKLN</sequence>
<feature type="chain" id="PRO_5036873984" description="Lipoprotein" evidence="1">
    <location>
        <begin position="21"/>
        <end position="422"/>
    </location>
</feature>
<reference evidence="2 3" key="1">
    <citation type="journal article" date="2014" name="Int. J. Syst. Evol. Microbiol.">
        <title>Complete genome sequence of Corynebacterium casei LMG S-19264T (=DSM 44701T), isolated from a smear-ripened cheese.</title>
        <authorList>
            <consortium name="US DOE Joint Genome Institute (JGI-PGF)"/>
            <person name="Walter F."/>
            <person name="Albersmeier A."/>
            <person name="Kalinowski J."/>
            <person name="Ruckert C."/>
        </authorList>
    </citation>
    <scope>NUCLEOTIDE SEQUENCE [LARGE SCALE GENOMIC DNA]</scope>
    <source>
        <strain evidence="2 3">CGMCC 1.12925</strain>
    </source>
</reference>
<evidence type="ECO:0000313" key="3">
    <source>
        <dbReference type="Proteomes" id="UP000599688"/>
    </source>
</evidence>
<dbReference type="EMBL" id="BMGL01000009">
    <property type="protein sequence ID" value="GGE16820.1"/>
    <property type="molecule type" value="Genomic_DNA"/>
</dbReference>
<dbReference type="Proteomes" id="UP000599688">
    <property type="component" value="Unassembled WGS sequence"/>
</dbReference>
<organism evidence="2 3">
    <name type="scientific">Psychroflexus salis</name>
    <dbReference type="NCBI Taxonomy" id="1526574"/>
    <lineage>
        <taxon>Bacteria</taxon>
        <taxon>Pseudomonadati</taxon>
        <taxon>Bacteroidota</taxon>
        <taxon>Flavobacteriia</taxon>
        <taxon>Flavobacteriales</taxon>
        <taxon>Flavobacteriaceae</taxon>
        <taxon>Psychroflexus</taxon>
    </lineage>
</organism>
<evidence type="ECO:0008006" key="4">
    <source>
        <dbReference type="Google" id="ProtNLM"/>
    </source>
</evidence>
<keyword evidence="1" id="KW-0732">Signal</keyword>
<keyword evidence="3" id="KW-1185">Reference proteome</keyword>
<evidence type="ECO:0000256" key="1">
    <source>
        <dbReference type="SAM" id="SignalP"/>
    </source>
</evidence>
<gene>
    <name evidence="2" type="ORF">GCM10010831_17650</name>
</gene>
<evidence type="ECO:0000313" key="2">
    <source>
        <dbReference type="EMBL" id="GGE16820.1"/>
    </source>
</evidence>
<dbReference type="RefSeq" id="WP_188406471.1">
    <property type="nucleotide sequence ID" value="NZ_BMGL01000009.1"/>
</dbReference>
<comment type="caution">
    <text evidence="2">The sequence shown here is derived from an EMBL/GenBank/DDBJ whole genome shotgun (WGS) entry which is preliminary data.</text>
</comment>